<gene>
    <name evidence="1" type="ORF">TNIN_486821</name>
</gene>
<evidence type="ECO:0000313" key="1">
    <source>
        <dbReference type="EMBL" id="GFY54656.1"/>
    </source>
</evidence>
<dbReference type="EMBL" id="BMAV01009979">
    <property type="protein sequence ID" value="GFY54656.1"/>
    <property type="molecule type" value="Genomic_DNA"/>
</dbReference>
<evidence type="ECO:0000313" key="2">
    <source>
        <dbReference type="Proteomes" id="UP000886998"/>
    </source>
</evidence>
<name>A0A8X6XN56_9ARAC</name>
<evidence type="ECO:0008006" key="3">
    <source>
        <dbReference type="Google" id="ProtNLM"/>
    </source>
</evidence>
<reference evidence="1" key="1">
    <citation type="submission" date="2020-08" db="EMBL/GenBank/DDBJ databases">
        <title>Multicomponent nature underlies the extraordinary mechanical properties of spider dragline silk.</title>
        <authorList>
            <person name="Kono N."/>
            <person name="Nakamura H."/>
            <person name="Mori M."/>
            <person name="Yoshida Y."/>
            <person name="Ohtoshi R."/>
            <person name="Malay A.D."/>
            <person name="Moran D.A.P."/>
            <person name="Tomita M."/>
            <person name="Numata K."/>
            <person name="Arakawa K."/>
        </authorList>
    </citation>
    <scope>NUCLEOTIDE SEQUENCE</scope>
</reference>
<organism evidence="1 2">
    <name type="scientific">Trichonephila inaurata madagascariensis</name>
    <dbReference type="NCBI Taxonomy" id="2747483"/>
    <lineage>
        <taxon>Eukaryota</taxon>
        <taxon>Metazoa</taxon>
        <taxon>Ecdysozoa</taxon>
        <taxon>Arthropoda</taxon>
        <taxon>Chelicerata</taxon>
        <taxon>Arachnida</taxon>
        <taxon>Araneae</taxon>
        <taxon>Araneomorphae</taxon>
        <taxon>Entelegynae</taxon>
        <taxon>Araneoidea</taxon>
        <taxon>Nephilidae</taxon>
        <taxon>Trichonephila</taxon>
        <taxon>Trichonephila inaurata</taxon>
    </lineage>
</organism>
<proteinExistence type="predicted"/>
<dbReference type="AlphaFoldDB" id="A0A8X6XN56"/>
<sequence length="88" mass="10318">MVFINHRSETVPINQNRSIHAKRNNFPLKPAYSLTIHKSQGGTFGEMVYKYKKAHSQPLVYLALYRVPAQKELQIVPTNDRQRLYYGR</sequence>
<protein>
    <recommendedName>
        <fullName evidence="3">Helicase</fullName>
    </recommendedName>
</protein>
<comment type="caution">
    <text evidence="1">The sequence shown here is derived from an EMBL/GenBank/DDBJ whole genome shotgun (WGS) entry which is preliminary data.</text>
</comment>
<keyword evidence="2" id="KW-1185">Reference proteome</keyword>
<dbReference type="Proteomes" id="UP000886998">
    <property type="component" value="Unassembled WGS sequence"/>
</dbReference>
<accession>A0A8X6XN56</accession>
<dbReference type="OrthoDB" id="6512704at2759"/>